<dbReference type="PROSITE" id="PS01029">
    <property type="entry name" value="DEHYDROQUINASE_II"/>
    <property type="match status" value="1"/>
</dbReference>
<reference evidence="12 13" key="2">
    <citation type="journal article" date="2014" name="Curr. Biol.">
        <title>Symbiont-Supplemented Maternal Investment Underpinning Host's Ecological Adaptation.</title>
        <authorList>
            <person name="Kaiwa N."/>
            <person name="Hosokawa T."/>
            <person name="Nikoh N."/>
            <person name="Tanahashi M."/>
            <person name="Moriyama M."/>
            <person name="Meng X.Y."/>
            <person name="Maeda T."/>
            <person name="Yamaguchi K."/>
            <person name="Shigenobu S."/>
            <person name="Ito M."/>
            <person name="Fukatsu T."/>
        </authorList>
    </citation>
    <scope>NUCLEOTIDE SEQUENCE [LARGE SCALE GENOMIC DNA]</scope>
    <source>
        <strain evidence="12 13">UwTKB</strain>
    </source>
</reference>
<name>A0A090AQR9_9ENTR</name>
<dbReference type="KEGG" id="sbw:TGUWTKB_4660"/>
<keyword evidence="8" id="KW-0057">Aromatic amino acid biosynthesis</keyword>
<dbReference type="PIRSF" id="PIRSF001399">
    <property type="entry name" value="DHquinase_II"/>
    <property type="match status" value="1"/>
</dbReference>
<gene>
    <name evidence="8 12" type="primary">aroQ</name>
    <name evidence="12" type="ORF">TGUWTKB_4660</name>
</gene>
<dbReference type="GO" id="GO:0009073">
    <property type="term" value="P:aromatic amino acid family biosynthetic process"/>
    <property type="evidence" value="ECO:0007669"/>
    <property type="project" value="UniProtKB-KW"/>
</dbReference>
<feature type="site" description="Transition state stabilizer" evidence="8 11">
    <location>
        <position position="21"/>
    </location>
</feature>
<dbReference type="InterPro" id="IPR036441">
    <property type="entry name" value="DHquinase_II_sf"/>
</dbReference>
<sequence>MKKKFHILILNGPNINLLGNRETKIYGTTSLKQIVDQLIIKGKKNNIQISHFQSNAEYKIIEKIHNAKIENINYILLNPAALTHTSIALRDALIAVNIPFIEVHITNIFSREKFRHHSFFSDISSGIICGLGTDGYLLALESVIRKLSI</sequence>
<evidence type="ECO:0000256" key="4">
    <source>
        <dbReference type="ARBA" id="ARBA00011037"/>
    </source>
</evidence>
<dbReference type="InterPro" id="IPR001874">
    <property type="entry name" value="DHquinase_II"/>
</dbReference>
<feature type="binding site" evidence="8 10">
    <location>
        <position position="91"/>
    </location>
    <ligand>
        <name>substrate</name>
    </ligand>
</feature>
<evidence type="ECO:0000256" key="5">
    <source>
        <dbReference type="ARBA" id="ARBA00011193"/>
    </source>
</evidence>
<dbReference type="RefSeq" id="WP_041063206.1">
    <property type="nucleotide sequence ID" value="NZ_AP014521.1"/>
</dbReference>
<feature type="active site" description="Proton acceptor" evidence="8 9">
    <location>
        <position position="26"/>
    </location>
</feature>
<reference evidence="13" key="1">
    <citation type="submission" date="2013-11" db="EMBL/GenBank/DDBJ databases">
        <title>Symbiont-containing voluminous jelly as an extraordinary maternal gift for overwintering insect nymphs.</title>
        <authorList>
            <person name="Kaiwa N."/>
            <person name="Hosokawa T."/>
            <person name="Nikoh N."/>
            <person name="Meng X.Y."/>
            <person name="Tanahashi M."/>
            <person name="Moriyama M."/>
            <person name="Maeda T."/>
            <person name="Yamaguchi K."/>
            <person name="Shigenobu S."/>
            <person name="Ito M."/>
            <person name="Fukatsu T."/>
        </authorList>
    </citation>
    <scope>NUCLEOTIDE SEQUENCE [LARGE SCALE GENOMIC DNA]</scope>
    <source>
        <strain evidence="13">UwTKB</strain>
    </source>
</reference>
<dbReference type="AlphaFoldDB" id="A0A090AQR9"/>
<dbReference type="Pfam" id="PF01220">
    <property type="entry name" value="DHquinase_II"/>
    <property type="match status" value="1"/>
</dbReference>
<organism evidence="12 13">
    <name type="scientific">Candidatus Tachikawaea gelatinosa</name>
    <dbReference type="NCBI Taxonomy" id="1410383"/>
    <lineage>
        <taxon>Bacteria</taxon>
        <taxon>Pseudomonadati</taxon>
        <taxon>Pseudomonadota</taxon>
        <taxon>Gammaproteobacteria</taxon>
        <taxon>Enterobacterales</taxon>
        <taxon>Enterobacteriaceae</taxon>
        <taxon>Candidatus Tachikawaea</taxon>
    </lineage>
</organism>
<dbReference type="GO" id="GO:0009423">
    <property type="term" value="P:chorismate biosynthetic process"/>
    <property type="evidence" value="ECO:0007669"/>
    <property type="project" value="UniProtKB-UniRule"/>
</dbReference>
<evidence type="ECO:0000313" key="12">
    <source>
        <dbReference type="EMBL" id="BAP58692.1"/>
    </source>
</evidence>
<feature type="binding site" evidence="8 10">
    <location>
        <position position="84"/>
    </location>
    <ligand>
        <name>substrate</name>
    </ligand>
</feature>
<comment type="subunit">
    <text evidence="5 8">Homododecamer.</text>
</comment>
<evidence type="ECO:0000256" key="2">
    <source>
        <dbReference type="ARBA" id="ARBA00003924"/>
    </source>
</evidence>
<keyword evidence="13" id="KW-1185">Reference proteome</keyword>
<dbReference type="NCBIfam" id="NF003804">
    <property type="entry name" value="PRK05395.1-1"/>
    <property type="match status" value="1"/>
</dbReference>
<evidence type="ECO:0000256" key="3">
    <source>
        <dbReference type="ARBA" id="ARBA00004902"/>
    </source>
</evidence>
<dbReference type="CDD" id="cd00466">
    <property type="entry name" value="DHQase_II"/>
    <property type="match status" value="1"/>
</dbReference>
<dbReference type="UniPathway" id="UPA00053">
    <property type="reaction ID" value="UER00086"/>
</dbReference>
<feature type="active site" description="Proton donor" evidence="8 9">
    <location>
        <position position="104"/>
    </location>
</feature>
<dbReference type="GO" id="GO:0019631">
    <property type="term" value="P:quinate catabolic process"/>
    <property type="evidence" value="ECO:0007669"/>
    <property type="project" value="TreeGrafter"/>
</dbReference>
<keyword evidence="8" id="KW-0028">Amino-acid biosynthesis</keyword>
<evidence type="ECO:0000256" key="6">
    <source>
        <dbReference type="ARBA" id="ARBA00012060"/>
    </source>
</evidence>
<comment type="similarity">
    <text evidence="4 8">Belongs to the type-II 3-dehydroquinase family.</text>
</comment>
<dbReference type="EMBL" id="AP014521">
    <property type="protein sequence ID" value="BAP58692.1"/>
    <property type="molecule type" value="Genomic_DNA"/>
</dbReference>
<dbReference type="GO" id="GO:0003855">
    <property type="term" value="F:3-dehydroquinate dehydratase activity"/>
    <property type="evidence" value="ECO:0007669"/>
    <property type="project" value="UniProtKB-UniRule"/>
</dbReference>
<evidence type="ECO:0000256" key="7">
    <source>
        <dbReference type="ARBA" id="ARBA00023239"/>
    </source>
</evidence>
<evidence type="ECO:0000256" key="9">
    <source>
        <dbReference type="PIRSR" id="PIRSR001399-1"/>
    </source>
</evidence>
<dbReference type="NCBIfam" id="NF003806">
    <property type="entry name" value="PRK05395.1-3"/>
    <property type="match status" value="1"/>
</dbReference>
<dbReference type="NCBIfam" id="NF003807">
    <property type="entry name" value="PRK05395.1-4"/>
    <property type="match status" value="1"/>
</dbReference>
<dbReference type="NCBIfam" id="NF003805">
    <property type="entry name" value="PRK05395.1-2"/>
    <property type="match status" value="1"/>
</dbReference>
<protein>
    <recommendedName>
        <fullName evidence="6 8">3-dehydroquinate dehydratase</fullName>
        <shortName evidence="8">3-dehydroquinase</shortName>
        <ecNumber evidence="6 8">4.2.1.10</ecNumber>
    </recommendedName>
    <alternativeName>
        <fullName evidence="8">Type II DHQase</fullName>
    </alternativeName>
</protein>
<dbReference type="STRING" id="1410383.TGUWTKB_4660"/>
<comment type="catalytic activity">
    <reaction evidence="1 8">
        <text>3-dehydroquinate = 3-dehydroshikimate + H2O</text>
        <dbReference type="Rhea" id="RHEA:21096"/>
        <dbReference type="ChEBI" id="CHEBI:15377"/>
        <dbReference type="ChEBI" id="CHEBI:16630"/>
        <dbReference type="ChEBI" id="CHEBI:32364"/>
        <dbReference type="EC" id="4.2.1.10"/>
    </reaction>
</comment>
<proteinExistence type="inferred from homology"/>
<dbReference type="HOGENOM" id="CLU_090968_1_0_6"/>
<dbReference type="HAMAP" id="MF_00169">
    <property type="entry name" value="AroQ"/>
    <property type="match status" value="1"/>
</dbReference>
<evidence type="ECO:0000256" key="1">
    <source>
        <dbReference type="ARBA" id="ARBA00001864"/>
    </source>
</evidence>
<dbReference type="SUPFAM" id="SSF52304">
    <property type="entry name" value="Type II 3-dehydroquinate dehydratase"/>
    <property type="match status" value="1"/>
</dbReference>
<dbReference type="PANTHER" id="PTHR21272">
    <property type="entry name" value="CATABOLIC 3-DEHYDROQUINASE"/>
    <property type="match status" value="1"/>
</dbReference>
<dbReference type="NCBIfam" id="TIGR01088">
    <property type="entry name" value="aroQ"/>
    <property type="match status" value="1"/>
</dbReference>
<keyword evidence="7 8" id="KW-0456">Lyase</keyword>
<dbReference type="Gene3D" id="3.40.50.9100">
    <property type="entry name" value="Dehydroquinase, class II"/>
    <property type="match status" value="1"/>
</dbReference>
<dbReference type="EC" id="4.2.1.10" evidence="6 8"/>
<dbReference type="Proteomes" id="UP000031627">
    <property type="component" value="Chromosome"/>
</dbReference>
<dbReference type="PANTHER" id="PTHR21272:SF3">
    <property type="entry name" value="CATABOLIC 3-DEHYDROQUINASE"/>
    <property type="match status" value="1"/>
</dbReference>
<dbReference type="GO" id="GO:0008652">
    <property type="term" value="P:amino acid biosynthetic process"/>
    <property type="evidence" value="ECO:0007669"/>
    <property type="project" value="UniProtKB-KW"/>
</dbReference>
<evidence type="ECO:0000256" key="11">
    <source>
        <dbReference type="PIRSR" id="PIRSR001399-3"/>
    </source>
</evidence>
<evidence type="ECO:0000256" key="8">
    <source>
        <dbReference type="HAMAP-Rule" id="MF_00169"/>
    </source>
</evidence>
<feature type="binding site" evidence="8 10">
    <location>
        <position position="115"/>
    </location>
    <ligand>
        <name>substrate</name>
    </ligand>
</feature>
<feature type="binding site" evidence="8 10">
    <location>
        <begin position="105"/>
        <end position="106"/>
    </location>
    <ligand>
        <name>substrate</name>
    </ligand>
</feature>
<evidence type="ECO:0000313" key="13">
    <source>
        <dbReference type="Proteomes" id="UP000031627"/>
    </source>
</evidence>
<comment type="pathway">
    <text evidence="3 8">Metabolic intermediate biosynthesis; chorismate biosynthesis; chorismate from D-erythrose 4-phosphate and phosphoenolpyruvate: step 3/7.</text>
</comment>
<evidence type="ECO:0000256" key="10">
    <source>
        <dbReference type="PIRSR" id="PIRSR001399-2"/>
    </source>
</evidence>
<dbReference type="InterPro" id="IPR018509">
    <property type="entry name" value="DHquinase_II_CS"/>
</dbReference>
<feature type="binding site" evidence="8 10">
    <location>
        <position position="78"/>
    </location>
    <ligand>
        <name>substrate</name>
    </ligand>
</feature>
<comment type="function">
    <text evidence="2 8">Catalyzes a trans-dehydration via an enolate intermediate.</text>
</comment>
<dbReference type="OrthoDB" id="9790793at2"/>
<accession>A0A090AQR9</accession>